<keyword evidence="2" id="KW-0238">DNA-binding</keyword>
<dbReference type="PROSITE" id="PS01124">
    <property type="entry name" value="HTH_ARAC_FAMILY_2"/>
    <property type="match status" value="1"/>
</dbReference>
<dbReference type="PANTHER" id="PTHR43280:SF28">
    <property type="entry name" value="HTH-TYPE TRANSCRIPTIONAL ACTIVATOR RHAS"/>
    <property type="match status" value="1"/>
</dbReference>
<dbReference type="InterPro" id="IPR020449">
    <property type="entry name" value="Tscrpt_reg_AraC-type_HTH"/>
</dbReference>
<dbReference type="GO" id="GO:0043565">
    <property type="term" value="F:sequence-specific DNA binding"/>
    <property type="evidence" value="ECO:0007669"/>
    <property type="project" value="InterPro"/>
</dbReference>
<keyword evidence="3" id="KW-0804">Transcription</keyword>
<dbReference type="PROSITE" id="PS00041">
    <property type="entry name" value="HTH_ARAC_FAMILY_1"/>
    <property type="match status" value="1"/>
</dbReference>
<dbReference type="Proteomes" id="UP000092971">
    <property type="component" value="Chromosome"/>
</dbReference>
<dbReference type="Gene3D" id="1.10.10.60">
    <property type="entry name" value="Homeodomain-like"/>
    <property type="match status" value="2"/>
</dbReference>
<sequence length="295" mass="34175">MHIENLVEMDMFPEPFPVRVIYNRDKKFTYPSHWHNAIEIAVAAKKSSGIVINNRLYTLEEGDIVYISGGDIHGYPLSPGSERIFIIFDLNQLNNGNIFHEEYPYISKTILIKKDVNTELHSQVYRLIEEMLKEASNIVLGSRFSILSKIYEILAVIVKGSNGAMELKSEGRKDLLYRIGQVVEYMENNYMEQITLSDTAEKFGFSEHYLSRLFKRVLGVPFRQYLNIIRIKHASESIILNKESISDIAFNCGFNSISTFNRTFREIKGCTPLQYRKMQWNHQNDGKGGQDEKQR</sequence>
<evidence type="ECO:0000313" key="5">
    <source>
        <dbReference type="EMBL" id="ANW97779.1"/>
    </source>
</evidence>
<evidence type="ECO:0000256" key="2">
    <source>
        <dbReference type="ARBA" id="ARBA00023125"/>
    </source>
</evidence>
<dbReference type="InterPro" id="IPR037923">
    <property type="entry name" value="HTH-like"/>
</dbReference>
<gene>
    <name evidence="5" type="ORF">CSTERTH_01390</name>
</gene>
<dbReference type="SMART" id="SM00342">
    <property type="entry name" value="HTH_ARAC"/>
    <property type="match status" value="1"/>
</dbReference>
<accession>A0A1B1YAM3</accession>
<protein>
    <submittedName>
        <fullName evidence="5">AraC family transcriptional regulator</fullName>
    </submittedName>
</protein>
<reference evidence="5 6" key="1">
    <citation type="submission" date="2016-02" db="EMBL/GenBank/DDBJ databases">
        <title>Comparison of Clostridium stercorarium subspecies using comparative genomics and transcriptomics.</title>
        <authorList>
            <person name="Schellenberg J."/>
            <person name="Thallinger G."/>
            <person name="Levin D.B."/>
            <person name="Zhang X."/>
            <person name="Alvare G."/>
            <person name="Fristensky B."/>
            <person name="Sparling R."/>
        </authorList>
    </citation>
    <scope>NUCLEOTIDE SEQUENCE [LARGE SCALE GENOMIC DNA]</scope>
    <source>
        <strain evidence="5 6">DSM 2910</strain>
    </source>
</reference>
<name>A0A1B1YAM3_THEST</name>
<evidence type="ECO:0000256" key="1">
    <source>
        <dbReference type="ARBA" id="ARBA00023015"/>
    </source>
</evidence>
<dbReference type="InterPro" id="IPR018060">
    <property type="entry name" value="HTH_AraC"/>
</dbReference>
<dbReference type="InterPro" id="IPR009057">
    <property type="entry name" value="Homeodomain-like_sf"/>
</dbReference>
<dbReference type="GO" id="GO:0003700">
    <property type="term" value="F:DNA-binding transcription factor activity"/>
    <property type="evidence" value="ECO:0007669"/>
    <property type="project" value="InterPro"/>
</dbReference>
<proteinExistence type="predicted"/>
<feature type="domain" description="HTH araC/xylS-type" evidence="4">
    <location>
        <begin position="180"/>
        <end position="278"/>
    </location>
</feature>
<evidence type="ECO:0000256" key="3">
    <source>
        <dbReference type="ARBA" id="ARBA00023163"/>
    </source>
</evidence>
<dbReference type="Pfam" id="PF12833">
    <property type="entry name" value="HTH_18"/>
    <property type="match status" value="1"/>
</dbReference>
<evidence type="ECO:0000259" key="4">
    <source>
        <dbReference type="PROSITE" id="PS01124"/>
    </source>
</evidence>
<dbReference type="EMBL" id="CP014672">
    <property type="protein sequence ID" value="ANW97779.1"/>
    <property type="molecule type" value="Genomic_DNA"/>
</dbReference>
<organism evidence="5 6">
    <name type="scientific">Thermoclostridium stercorarium subsp. thermolacticum DSM 2910</name>
    <dbReference type="NCBI Taxonomy" id="1121336"/>
    <lineage>
        <taxon>Bacteria</taxon>
        <taxon>Bacillati</taxon>
        <taxon>Bacillota</taxon>
        <taxon>Clostridia</taxon>
        <taxon>Eubacteriales</taxon>
        <taxon>Oscillospiraceae</taxon>
        <taxon>Thermoclostridium</taxon>
    </lineage>
</organism>
<evidence type="ECO:0000313" key="6">
    <source>
        <dbReference type="Proteomes" id="UP000092971"/>
    </source>
</evidence>
<dbReference type="AlphaFoldDB" id="A0A1B1YAM3"/>
<dbReference type="SUPFAM" id="SSF46689">
    <property type="entry name" value="Homeodomain-like"/>
    <property type="match status" value="2"/>
</dbReference>
<dbReference type="PANTHER" id="PTHR43280">
    <property type="entry name" value="ARAC-FAMILY TRANSCRIPTIONAL REGULATOR"/>
    <property type="match status" value="1"/>
</dbReference>
<dbReference type="RefSeq" id="WP_015357973.1">
    <property type="nucleotide sequence ID" value="NZ_CP014672.1"/>
</dbReference>
<keyword evidence="1" id="KW-0805">Transcription regulation</keyword>
<dbReference type="InterPro" id="IPR018062">
    <property type="entry name" value="HTH_AraC-typ_CS"/>
</dbReference>
<dbReference type="OrthoDB" id="9799319at2"/>
<dbReference type="PRINTS" id="PR00032">
    <property type="entry name" value="HTHARAC"/>
</dbReference>
<dbReference type="SUPFAM" id="SSF51215">
    <property type="entry name" value="Regulatory protein AraC"/>
    <property type="match status" value="1"/>
</dbReference>